<organism evidence="2 3">
    <name type="scientific">Tenacibaculum lutimaris</name>
    <dbReference type="NCBI Taxonomy" id="285258"/>
    <lineage>
        <taxon>Bacteria</taxon>
        <taxon>Pseudomonadati</taxon>
        <taxon>Bacteroidota</taxon>
        <taxon>Flavobacteriia</taxon>
        <taxon>Flavobacteriales</taxon>
        <taxon>Flavobacteriaceae</taxon>
        <taxon>Tenacibaculum</taxon>
    </lineage>
</organism>
<comment type="caution">
    <text evidence="2">The sequence shown here is derived from an EMBL/GenBank/DDBJ whole genome shotgun (WGS) entry which is preliminary data.</text>
</comment>
<dbReference type="EMBL" id="RAQM01000006">
    <property type="protein sequence ID" value="RKF04676.1"/>
    <property type="molecule type" value="Genomic_DNA"/>
</dbReference>
<dbReference type="AlphaFoldDB" id="A0A420E3I9"/>
<proteinExistence type="predicted"/>
<reference evidence="2 3" key="1">
    <citation type="submission" date="2018-09" db="EMBL/GenBank/DDBJ databases">
        <title>Genomic Encyclopedia of Archaeal and Bacterial Type Strains, Phase II (KMG-II): from individual species to whole genera.</title>
        <authorList>
            <person name="Goeker M."/>
        </authorList>
    </citation>
    <scope>NUCLEOTIDE SEQUENCE [LARGE SCALE GENOMIC DNA]</scope>
    <source>
        <strain evidence="2 3">DSM 16505</strain>
    </source>
</reference>
<gene>
    <name evidence="2" type="ORF">C8N26_0062</name>
</gene>
<protein>
    <submittedName>
        <fullName evidence="2">Uncharacterized protein</fullName>
    </submittedName>
</protein>
<keyword evidence="1" id="KW-0812">Transmembrane</keyword>
<keyword evidence="1" id="KW-1133">Transmembrane helix</keyword>
<sequence>MKEIGVGLIIGLTFTTTILILKAKTFTQLQKIFLTFCFLFPPAQWILAMLLFFFNKKKLSLKSKLKIQKTTQNTVPQSIEDQKENLLFLLKKGILTEIEYQEKINLIKNKSILKKVHTSTEYKSLKKVYDSKLLTKEHFDNKVNVLVEKHKEYVSLFGDNNYSEFNWRLFYYIKLNSKIKTEDYDDNDFLGIWNFKSGQIYFDKDDDSLEKKVVIKWDNGISRFGKWSLNENKINLNLNKNSEINKITLNIEEIGTNIISYTMGNVQYIGYKLI</sequence>
<keyword evidence="1" id="KW-0472">Membrane</keyword>
<keyword evidence="3" id="KW-1185">Reference proteome</keyword>
<name>A0A420E3I9_9FLAO</name>
<evidence type="ECO:0000313" key="3">
    <source>
        <dbReference type="Proteomes" id="UP000285780"/>
    </source>
</evidence>
<accession>A0A420E3I9</accession>
<dbReference type="RefSeq" id="WP_120185552.1">
    <property type="nucleotide sequence ID" value="NZ_RAQM01000006.1"/>
</dbReference>
<evidence type="ECO:0000313" key="2">
    <source>
        <dbReference type="EMBL" id="RKF04676.1"/>
    </source>
</evidence>
<dbReference type="Proteomes" id="UP000285780">
    <property type="component" value="Unassembled WGS sequence"/>
</dbReference>
<feature type="transmembrane region" description="Helical" evidence="1">
    <location>
        <begin position="33"/>
        <end position="54"/>
    </location>
</feature>
<evidence type="ECO:0000256" key="1">
    <source>
        <dbReference type="SAM" id="Phobius"/>
    </source>
</evidence>